<feature type="non-terminal residue" evidence="1">
    <location>
        <position position="1"/>
    </location>
</feature>
<accession>A0A699X8H2</accession>
<gene>
    <name evidence="1" type="ORF">Tci_926095</name>
</gene>
<dbReference type="AlphaFoldDB" id="A0A699X8H2"/>
<evidence type="ECO:0000313" key="1">
    <source>
        <dbReference type="EMBL" id="GFD54126.1"/>
    </source>
</evidence>
<sequence>DRVIVAPGISKPDRSRVPTYSSFGGIGSYYHNALLPTTSLISGPWSLWAPRFGSSAVDVSRLRAQTLATGDVYLALDKIPRKQILGGYAEYRRRRENGA</sequence>
<dbReference type="EMBL" id="BKCJ011802602">
    <property type="protein sequence ID" value="GFD54126.1"/>
    <property type="molecule type" value="Genomic_DNA"/>
</dbReference>
<proteinExistence type="predicted"/>
<reference evidence="1" key="1">
    <citation type="journal article" date="2019" name="Sci. Rep.">
        <title>Draft genome of Tanacetum cinerariifolium, the natural source of mosquito coil.</title>
        <authorList>
            <person name="Yamashiro T."/>
            <person name="Shiraishi A."/>
            <person name="Satake H."/>
            <person name="Nakayama K."/>
        </authorList>
    </citation>
    <scope>NUCLEOTIDE SEQUENCE</scope>
</reference>
<organism evidence="1">
    <name type="scientific">Tanacetum cinerariifolium</name>
    <name type="common">Dalmatian daisy</name>
    <name type="synonym">Chrysanthemum cinerariifolium</name>
    <dbReference type="NCBI Taxonomy" id="118510"/>
    <lineage>
        <taxon>Eukaryota</taxon>
        <taxon>Viridiplantae</taxon>
        <taxon>Streptophyta</taxon>
        <taxon>Embryophyta</taxon>
        <taxon>Tracheophyta</taxon>
        <taxon>Spermatophyta</taxon>
        <taxon>Magnoliopsida</taxon>
        <taxon>eudicotyledons</taxon>
        <taxon>Gunneridae</taxon>
        <taxon>Pentapetalae</taxon>
        <taxon>asterids</taxon>
        <taxon>campanulids</taxon>
        <taxon>Asterales</taxon>
        <taxon>Asteraceae</taxon>
        <taxon>Asteroideae</taxon>
        <taxon>Anthemideae</taxon>
        <taxon>Anthemidinae</taxon>
        <taxon>Tanacetum</taxon>
    </lineage>
</organism>
<name>A0A699X8H2_TANCI</name>
<feature type="non-terminal residue" evidence="1">
    <location>
        <position position="99"/>
    </location>
</feature>
<protein>
    <submittedName>
        <fullName evidence="1">Uncharacterized protein</fullName>
    </submittedName>
</protein>
<comment type="caution">
    <text evidence="1">The sequence shown here is derived from an EMBL/GenBank/DDBJ whole genome shotgun (WGS) entry which is preliminary data.</text>
</comment>